<evidence type="ECO:0000313" key="3">
    <source>
        <dbReference type="Proteomes" id="UP000191980"/>
    </source>
</evidence>
<dbReference type="OrthoDB" id="3638266at2"/>
<keyword evidence="3" id="KW-1185">Reference proteome</keyword>
<name>A0A1V8M588_9GAMM</name>
<keyword evidence="1" id="KW-0812">Transmembrane</keyword>
<dbReference type="STRING" id="1420851.AU255_02100"/>
<feature type="transmembrane region" description="Helical" evidence="1">
    <location>
        <begin position="117"/>
        <end position="133"/>
    </location>
</feature>
<feature type="transmembrane region" description="Helical" evidence="1">
    <location>
        <begin position="332"/>
        <end position="349"/>
    </location>
</feature>
<dbReference type="AlphaFoldDB" id="A0A1V8M588"/>
<feature type="transmembrane region" description="Helical" evidence="1">
    <location>
        <begin position="266"/>
        <end position="284"/>
    </location>
</feature>
<evidence type="ECO:0008006" key="4">
    <source>
        <dbReference type="Google" id="ProtNLM"/>
    </source>
</evidence>
<feature type="transmembrane region" description="Helical" evidence="1">
    <location>
        <begin position="291"/>
        <end position="312"/>
    </location>
</feature>
<keyword evidence="1" id="KW-1133">Transmembrane helix</keyword>
<feature type="transmembrane region" description="Helical" evidence="1">
    <location>
        <begin position="87"/>
        <end position="105"/>
    </location>
</feature>
<accession>A0A1V8M588</accession>
<protein>
    <recommendedName>
        <fullName evidence="4">Glycosyltransferase RgtA/B/C/D-like domain-containing protein</fullName>
    </recommendedName>
</protein>
<dbReference type="Proteomes" id="UP000191980">
    <property type="component" value="Unassembled WGS sequence"/>
</dbReference>
<feature type="transmembrane region" description="Helical" evidence="1">
    <location>
        <begin position="139"/>
        <end position="162"/>
    </location>
</feature>
<gene>
    <name evidence="2" type="ORF">AU255_02100</name>
</gene>
<feature type="transmembrane region" description="Helical" evidence="1">
    <location>
        <begin position="243"/>
        <end position="260"/>
    </location>
</feature>
<organism evidence="2 3">
    <name type="scientific">Methyloprofundus sedimenti</name>
    <dbReference type="NCBI Taxonomy" id="1420851"/>
    <lineage>
        <taxon>Bacteria</taxon>
        <taxon>Pseudomonadati</taxon>
        <taxon>Pseudomonadota</taxon>
        <taxon>Gammaproteobacteria</taxon>
        <taxon>Methylococcales</taxon>
        <taxon>Methylococcaceae</taxon>
        <taxon>Methyloprofundus</taxon>
    </lineage>
</organism>
<proteinExistence type="predicted"/>
<comment type="caution">
    <text evidence="2">The sequence shown here is derived from an EMBL/GenBank/DDBJ whole genome shotgun (WGS) entry which is preliminary data.</text>
</comment>
<dbReference type="EMBL" id="LPUF01000001">
    <property type="protein sequence ID" value="OQK16722.1"/>
    <property type="molecule type" value="Genomic_DNA"/>
</dbReference>
<feature type="transmembrane region" description="Helical" evidence="1">
    <location>
        <begin position="174"/>
        <end position="207"/>
    </location>
</feature>
<evidence type="ECO:0000256" key="1">
    <source>
        <dbReference type="SAM" id="Phobius"/>
    </source>
</evidence>
<evidence type="ECO:0000313" key="2">
    <source>
        <dbReference type="EMBL" id="OQK16722.1"/>
    </source>
</evidence>
<sequence>MPRNTIFYTLQFIAVAIPASLILYYAIHSGGLPDNDYWGEIGQIINRKNGELSVNLLDWIRRSNEHYTLLPKVVYAANLIITGGNNIGLSLFAWFMALLQVLLLYQLLPVKKKQSSVLFTLLLFAVAAFTFSPRQAHNWILGMSGVAWITANFFSIAAIIALQRYSRSNNRTSFYLIFGLSLCAIATYSTSLALFPTLIIAAFLYKLSRQDQLSIAIFGISILSLYFLTYSTPAHHPAIQQSVLVLATYIFSFIGALFTLELNYALISGIFGVVSSLVMIACIYHKKTYWFAIIPWISIQLYVCGNAAMAALARSGFGLEQVFASRYGSLPALFWLAWIMVALTFCLQQRAIYRQFSLVILLGISSFLIFNTYRVGQFVAEPLLKRAAQKSLSLASIYSRAIDIELINATGLPLISYQKMESITRRLAVAEHIPFNGLFAQCPEVGSKVNNIQLAGTEQFQGVFDHVRLRNDQIIEAQGWAYDNGSDPGCIVLTNQDNIVRGVAIYGFDRPDVAQAIPAINKDHTGWQGYGKVHMHDNIVKVYMLTAQGYWLPLNGSFQILRQPLEFQKI</sequence>
<feature type="transmembrane region" description="Helical" evidence="1">
    <location>
        <begin position="7"/>
        <end position="27"/>
    </location>
</feature>
<reference evidence="2 3" key="1">
    <citation type="submission" date="2015-12" db="EMBL/GenBank/DDBJ databases">
        <authorList>
            <person name="Shamseldin A."/>
            <person name="Moawad H."/>
            <person name="Abd El-Rahim W.M."/>
            <person name="Sadowsky M.J."/>
        </authorList>
    </citation>
    <scope>NUCLEOTIDE SEQUENCE [LARGE SCALE GENOMIC DNA]</scope>
    <source>
        <strain evidence="2 3">WF1</strain>
    </source>
</reference>
<dbReference type="RefSeq" id="WP_080521346.1">
    <property type="nucleotide sequence ID" value="NZ_LPUF01000001.1"/>
</dbReference>
<feature type="transmembrane region" description="Helical" evidence="1">
    <location>
        <begin position="213"/>
        <end position="231"/>
    </location>
</feature>
<keyword evidence="1" id="KW-0472">Membrane</keyword>
<feature type="transmembrane region" description="Helical" evidence="1">
    <location>
        <begin position="356"/>
        <end position="373"/>
    </location>
</feature>